<feature type="transmembrane region" description="Helical" evidence="1">
    <location>
        <begin position="96"/>
        <end position="117"/>
    </location>
</feature>
<feature type="transmembrane region" description="Helical" evidence="1">
    <location>
        <begin position="12"/>
        <end position="32"/>
    </location>
</feature>
<evidence type="ECO:0000256" key="1">
    <source>
        <dbReference type="SAM" id="Phobius"/>
    </source>
</evidence>
<dbReference type="OrthoDB" id="7329435at2"/>
<dbReference type="Proteomes" id="UP000277007">
    <property type="component" value="Unassembled WGS sequence"/>
</dbReference>
<keyword evidence="1" id="KW-1133">Transmembrane helix</keyword>
<evidence type="ECO:0008006" key="4">
    <source>
        <dbReference type="Google" id="ProtNLM"/>
    </source>
</evidence>
<keyword evidence="1" id="KW-0472">Membrane</keyword>
<keyword evidence="1" id="KW-0812">Transmembrane</keyword>
<evidence type="ECO:0000313" key="2">
    <source>
        <dbReference type="EMBL" id="RTR22573.1"/>
    </source>
</evidence>
<comment type="caution">
    <text evidence="2">The sequence shown here is derived from an EMBL/GenBank/DDBJ whole genome shotgun (WGS) entry which is preliminary data.</text>
</comment>
<evidence type="ECO:0000313" key="3">
    <source>
        <dbReference type="Proteomes" id="UP000277007"/>
    </source>
</evidence>
<dbReference type="Gene3D" id="1.25.40.10">
    <property type="entry name" value="Tetratricopeptide repeat domain"/>
    <property type="match status" value="1"/>
</dbReference>
<dbReference type="AlphaFoldDB" id="A0A3S0RAW3"/>
<accession>A0A3S0RAW3</accession>
<dbReference type="SUPFAM" id="SSF48452">
    <property type="entry name" value="TPR-like"/>
    <property type="match status" value="1"/>
</dbReference>
<gene>
    <name evidence="2" type="ORF">EJ903_06605</name>
</gene>
<protein>
    <recommendedName>
        <fullName evidence="4">Tetratricopeptide repeat protein</fullName>
    </recommendedName>
</protein>
<keyword evidence="3" id="KW-1185">Reference proteome</keyword>
<dbReference type="EMBL" id="RXMA01000004">
    <property type="protein sequence ID" value="RTR22573.1"/>
    <property type="molecule type" value="Genomic_DNA"/>
</dbReference>
<name>A0A3S0RAW3_9PROT</name>
<organism evidence="2 3">
    <name type="scientific">Azospirillum griseum</name>
    <dbReference type="NCBI Taxonomy" id="2496639"/>
    <lineage>
        <taxon>Bacteria</taxon>
        <taxon>Pseudomonadati</taxon>
        <taxon>Pseudomonadota</taxon>
        <taxon>Alphaproteobacteria</taxon>
        <taxon>Rhodospirillales</taxon>
        <taxon>Azospirillaceae</taxon>
        <taxon>Azospirillum</taxon>
    </lineage>
</organism>
<proteinExistence type="predicted"/>
<feature type="transmembrane region" description="Helical" evidence="1">
    <location>
        <begin position="67"/>
        <end position="84"/>
    </location>
</feature>
<sequence length="387" mass="42108">MAQAPDPGTGGLVAVGILALIGELATTALVLAPEALPLDPSMGLLMGLSLGLSLGGAELAPETLARLGGLLGHALLCAALILWVRARARKGRDLRLAGLMLVTTPVLGPLGPLFTLLTTGLHALFRRYATGFQDWYLSLFPESEIEPAQELYELIVSGRETAHLAAGESFTDVMSVGTPQQKQAVIALVARHFRPAFTPALKAGLGDADPSVRVQAATATARVEHEFNGRWQTLDNAVRTNPDAVATRAELARHLDNYAFCGLLDSNREAEIRDKALDGYRRCLDLAPDDDEIRHDLGRLLLRCGLAEEAALRLEPLIDRATDRRILFWYAESLFRLKRYADLRALPQRRADLLGEGVAMPDTLRDVFTLWRDSADQPDDLSVREAA</sequence>
<dbReference type="InterPro" id="IPR011990">
    <property type="entry name" value="TPR-like_helical_dom_sf"/>
</dbReference>
<reference evidence="2 3" key="1">
    <citation type="submission" date="2018-12" db="EMBL/GenBank/DDBJ databases">
        <authorList>
            <person name="Yang Y."/>
        </authorList>
    </citation>
    <scope>NUCLEOTIDE SEQUENCE [LARGE SCALE GENOMIC DNA]</scope>
    <source>
        <strain evidence="2 3">L-25-5w-1</strain>
    </source>
</reference>